<evidence type="ECO:0000259" key="3">
    <source>
        <dbReference type="Pfam" id="PF00264"/>
    </source>
</evidence>
<evidence type="ECO:0000313" key="5">
    <source>
        <dbReference type="Proteomes" id="UP001363151"/>
    </source>
</evidence>
<feature type="transmembrane region" description="Helical" evidence="2">
    <location>
        <begin position="31"/>
        <end position="54"/>
    </location>
</feature>
<evidence type="ECO:0000256" key="1">
    <source>
        <dbReference type="SAM" id="MobiDB-lite"/>
    </source>
</evidence>
<keyword evidence="5" id="KW-1185">Reference proteome</keyword>
<keyword evidence="2" id="KW-1133">Transmembrane helix</keyword>
<accession>A0ABR1G299</accession>
<name>A0ABR1G299_AURAN</name>
<dbReference type="EMBL" id="JBBJCI010000141">
    <property type="protein sequence ID" value="KAK7242649.1"/>
    <property type="molecule type" value="Genomic_DNA"/>
</dbReference>
<feature type="domain" description="Tyrosinase copper-binding" evidence="3">
    <location>
        <begin position="223"/>
        <end position="398"/>
    </location>
</feature>
<protein>
    <recommendedName>
        <fullName evidence="3">Tyrosinase copper-binding domain-containing protein</fullName>
    </recommendedName>
</protein>
<evidence type="ECO:0000313" key="4">
    <source>
        <dbReference type="EMBL" id="KAK7242649.1"/>
    </source>
</evidence>
<reference evidence="4 5" key="1">
    <citation type="submission" date="2024-03" db="EMBL/GenBank/DDBJ databases">
        <title>Aureococcus anophagefferens CCMP1851 and Kratosvirus quantuckense: Draft genome of a second virus-susceptible host strain in the model system.</title>
        <authorList>
            <person name="Chase E."/>
            <person name="Truchon A.R."/>
            <person name="Schepens W."/>
            <person name="Wilhelm S.W."/>
        </authorList>
    </citation>
    <scope>NUCLEOTIDE SEQUENCE [LARGE SCALE GENOMIC DNA]</scope>
    <source>
        <strain evidence="4 5">CCMP1851</strain>
    </source>
</reference>
<keyword evidence="2" id="KW-0472">Membrane</keyword>
<dbReference type="SUPFAM" id="SSF48056">
    <property type="entry name" value="Di-copper centre-containing domain"/>
    <property type="match status" value="1"/>
</dbReference>
<comment type="caution">
    <text evidence="4">The sequence shown here is derived from an EMBL/GenBank/DDBJ whole genome shotgun (WGS) entry which is preliminary data.</text>
</comment>
<feature type="region of interest" description="Disordered" evidence="1">
    <location>
        <begin position="1"/>
        <end position="28"/>
    </location>
</feature>
<proteinExistence type="predicted"/>
<dbReference type="Pfam" id="PF00264">
    <property type="entry name" value="Tyrosinase"/>
    <property type="match status" value="1"/>
</dbReference>
<evidence type="ECO:0000256" key="2">
    <source>
        <dbReference type="SAM" id="Phobius"/>
    </source>
</evidence>
<dbReference type="InterPro" id="IPR008922">
    <property type="entry name" value="Di-copper_centre_dom_sf"/>
</dbReference>
<dbReference type="InterPro" id="IPR002227">
    <property type="entry name" value="Tyrosinase_Cu-bd"/>
</dbReference>
<gene>
    <name evidence="4" type="ORF">SO694_00016251</name>
</gene>
<organism evidence="4 5">
    <name type="scientific">Aureococcus anophagefferens</name>
    <name type="common">Harmful bloom alga</name>
    <dbReference type="NCBI Taxonomy" id="44056"/>
    <lineage>
        <taxon>Eukaryota</taxon>
        <taxon>Sar</taxon>
        <taxon>Stramenopiles</taxon>
        <taxon>Ochrophyta</taxon>
        <taxon>Pelagophyceae</taxon>
        <taxon>Pelagomonadales</taxon>
        <taxon>Pelagomonadaceae</taxon>
        <taxon>Aureococcus</taxon>
    </lineage>
</organism>
<keyword evidence="2" id="KW-0812">Transmembrane</keyword>
<sequence length="656" mass="72515">MEEQPLSQDEVAPLSGGEPRSRPTRSRPRKVQMVVVGLAVCAGAAAALGVAALYETAAASNLAETPVELRVSNAYERRLGAPIGDGWYPFERLVEAHKATRLTLDNVASDEVVEWTATHEDEAAPMFRATGGQEVEVTFTRVGAHRVEARRVAKGALAAFNVTCRYVRRELRDLTDFDRNAYFDAMEVVYTTEQELGVKLYGENFKSAAWLVREHLYGAADRECDHWHDDAGFLNHHVGITLQFESSLRSVNPEVCSHYWDYTIDAAESGDHFDYVESRIFRDEWFGSANPNRSDHAIAHGRWAFTHVMNAATSFSNVTNPYGLLRSPWNTNPTPYVTRSRYVLGVKDAFYTLPKCGAFQDYLTPTESDGAISLGEVMNALNGELHGPVHIMTGGHWHISDAIDAKMHAAAAADKEYSPDQMLLGSKFMWRQGYVRCPATCSTDTPESECTCSCPSSVIGERNSLDILNDVGFTTIYSLYDQQLIEGVGLDYDEILDMLCHVGHAGEMFTSAAPYDPLFWVLHGAAERFIQLVRLMSAKGLLTLDDSWSYDHSQNILSDTHTVCDWAGVDAEVGMPTCTKGVTCPGHKADDLLPFERVLGAKGDAYFTNADFWDAIEPSSNILPYVYDKLTTWPGCAGGTLLDITGHTDDGSHDRV</sequence>
<dbReference type="Gene3D" id="1.10.1280.10">
    <property type="entry name" value="Di-copper center containing domain from catechol oxidase"/>
    <property type="match status" value="1"/>
</dbReference>
<dbReference type="Proteomes" id="UP001363151">
    <property type="component" value="Unassembled WGS sequence"/>
</dbReference>